<keyword evidence="4" id="KW-0808">Transferase</keyword>
<keyword evidence="5" id="KW-0812">Transmembrane</keyword>
<dbReference type="PANTHER" id="PTHR46025">
    <property type="entry name" value="XYLOSYLTRANSFERASE OXT"/>
    <property type="match status" value="1"/>
</dbReference>
<evidence type="ECO:0000256" key="7">
    <source>
        <dbReference type="ARBA" id="ARBA00022824"/>
    </source>
</evidence>
<proteinExistence type="predicted"/>
<dbReference type="Pfam" id="PF02485">
    <property type="entry name" value="Branch"/>
    <property type="match status" value="1"/>
</dbReference>
<evidence type="ECO:0000256" key="14">
    <source>
        <dbReference type="ARBA" id="ARBA00042865"/>
    </source>
</evidence>
<name>A0ABS6TAE0_9ENTE</name>
<evidence type="ECO:0000256" key="10">
    <source>
        <dbReference type="ARBA" id="ARBA00023034"/>
    </source>
</evidence>
<evidence type="ECO:0000256" key="2">
    <source>
        <dbReference type="ARBA" id="ARBA00004648"/>
    </source>
</evidence>
<keyword evidence="8" id="KW-0735">Signal-anchor</keyword>
<dbReference type="InterPro" id="IPR043538">
    <property type="entry name" value="XYLT"/>
</dbReference>
<keyword evidence="9" id="KW-1133">Transmembrane helix</keyword>
<dbReference type="InterPro" id="IPR003406">
    <property type="entry name" value="Glyco_trans_14"/>
</dbReference>
<evidence type="ECO:0000256" key="12">
    <source>
        <dbReference type="ARBA" id="ARBA00023157"/>
    </source>
</evidence>
<keyword evidence="10" id="KW-0333">Golgi apparatus</keyword>
<evidence type="ECO:0000256" key="9">
    <source>
        <dbReference type="ARBA" id="ARBA00022989"/>
    </source>
</evidence>
<keyword evidence="12" id="KW-1015">Disulfide bond</keyword>
<keyword evidence="11" id="KW-0472">Membrane</keyword>
<evidence type="ECO:0000256" key="3">
    <source>
        <dbReference type="ARBA" id="ARBA00022676"/>
    </source>
</evidence>
<evidence type="ECO:0000313" key="16">
    <source>
        <dbReference type="Proteomes" id="UP000774130"/>
    </source>
</evidence>
<accession>A0ABS6TAE0</accession>
<dbReference type="EMBL" id="JAHUZB010000002">
    <property type="protein sequence ID" value="MBV7389864.1"/>
    <property type="molecule type" value="Genomic_DNA"/>
</dbReference>
<comment type="subcellular location">
    <subcellularLocation>
        <location evidence="2">Endoplasmic reticulum membrane</location>
        <topology evidence="2">Single-pass type II membrane protein</topology>
    </subcellularLocation>
    <subcellularLocation>
        <location evidence="1">Golgi apparatus membrane</location>
        <topology evidence="1">Single-pass type II membrane protein</topology>
    </subcellularLocation>
</comment>
<comment type="caution">
    <text evidence="15">The sequence shown here is derived from an EMBL/GenBank/DDBJ whole genome shotgun (WGS) entry which is preliminary data.</text>
</comment>
<evidence type="ECO:0000256" key="11">
    <source>
        <dbReference type="ARBA" id="ARBA00023136"/>
    </source>
</evidence>
<keyword evidence="16" id="KW-1185">Reference proteome</keyword>
<protein>
    <recommendedName>
        <fullName evidence="14">Peptide O-xylosyltransferase</fullName>
    </recommendedName>
</protein>
<evidence type="ECO:0000256" key="6">
    <source>
        <dbReference type="ARBA" id="ARBA00022723"/>
    </source>
</evidence>
<keyword evidence="6" id="KW-0479">Metal-binding</keyword>
<organism evidence="15 16">
    <name type="scientific">Enterococcus alishanensis</name>
    <dbReference type="NCBI Taxonomy" id="1303817"/>
    <lineage>
        <taxon>Bacteria</taxon>
        <taxon>Bacillati</taxon>
        <taxon>Bacillota</taxon>
        <taxon>Bacilli</taxon>
        <taxon>Lactobacillales</taxon>
        <taxon>Enterococcaceae</taxon>
        <taxon>Enterococcus</taxon>
    </lineage>
</organism>
<gene>
    <name evidence="15" type="ORF">KUA55_04170</name>
</gene>
<evidence type="ECO:0000256" key="13">
    <source>
        <dbReference type="ARBA" id="ARBA00023180"/>
    </source>
</evidence>
<keyword evidence="7" id="KW-0256">Endoplasmic reticulum</keyword>
<keyword evidence="13" id="KW-0325">Glycoprotein</keyword>
<evidence type="ECO:0000256" key="1">
    <source>
        <dbReference type="ARBA" id="ARBA00004323"/>
    </source>
</evidence>
<reference evidence="15 16" key="1">
    <citation type="submission" date="2021-06" db="EMBL/GenBank/DDBJ databases">
        <title>Enterococcus alishanensis sp. nov., a novel lactic acid bacterium isolated from fresh coffee beans.</title>
        <authorList>
            <person name="Chen Y.-S."/>
        </authorList>
    </citation>
    <scope>NUCLEOTIDE SEQUENCE [LARGE SCALE GENOMIC DNA]</scope>
    <source>
        <strain evidence="15 16">ALS3</strain>
    </source>
</reference>
<evidence type="ECO:0000313" key="15">
    <source>
        <dbReference type="EMBL" id="MBV7389864.1"/>
    </source>
</evidence>
<evidence type="ECO:0000256" key="4">
    <source>
        <dbReference type="ARBA" id="ARBA00022679"/>
    </source>
</evidence>
<evidence type="ECO:0000256" key="5">
    <source>
        <dbReference type="ARBA" id="ARBA00022692"/>
    </source>
</evidence>
<dbReference type="PANTHER" id="PTHR46025:SF3">
    <property type="entry name" value="XYLOSYLTRANSFERASE OXT"/>
    <property type="match status" value="1"/>
</dbReference>
<keyword evidence="3" id="KW-0328">Glycosyltransferase</keyword>
<sequence length="284" mass="33794">MAHEKPENLKLLLQQLDYTEHAFFIHIDKKSKLTKELINSWKMKSPITFVENRNVIWGAYSQIEAEILLLEEAVKGNFNYYHLLSGIDFPIKSNEAMQAFLKKNDGKEFVQFQKEIINEKNLKRVKYYYFLQEYTGKKKNFFWAVQKISIILQKIIAIDRTKKSTYFKEFQMGANWFSITNELAHYVVQKKSEIEQTFKFTQNGDELFLQTIILNSPFRKSLYHLEFDNSTDSNLRYVSWENDTPKVLTEIDFQRLKSGNEFFARKFDDQISKALLNKIKKLIN</sequence>
<evidence type="ECO:0000256" key="8">
    <source>
        <dbReference type="ARBA" id="ARBA00022968"/>
    </source>
</evidence>
<dbReference type="Proteomes" id="UP000774130">
    <property type="component" value="Unassembled WGS sequence"/>
</dbReference>